<feature type="compositionally biased region" description="Low complexity" evidence="1">
    <location>
        <begin position="32"/>
        <end position="47"/>
    </location>
</feature>
<dbReference type="AlphaFoldDB" id="A0A3B0XBY8"/>
<proteinExistence type="predicted"/>
<evidence type="ECO:0000313" key="2">
    <source>
        <dbReference type="EMBL" id="VAW59059.1"/>
    </source>
</evidence>
<organism evidence="2">
    <name type="scientific">hydrothermal vent metagenome</name>
    <dbReference type="NCBI Taxonomy" id="652676"/>
    <lineage>
        <taxon>unclassified sequences</taxon>
        <taxon>metagenomes</taxon>
        <taxon>ecological metagenomes</taxon>
    </lineage>
</organism>
<accession>A0A3B0XBY8</accession>
<reference evidence="2" key="1">
    <citation type="submission" date="2018-06" db="EMBL/GenBank/DDBJ databases">
        <authorList>
            <person name="Zhirakovskaya E."/>
        </authorList>
    </citation>
    <scope>NUCLEOTIDE SEQUENCE</scope>
</reference>
<protein>
    <submittedName>
        <fullName evidence="2">Uncharacterized protein</fullName>
    </submittedName>
</protein>
<gene>
    <name evidence="2" type="ORF">MNBD_GAMMA08-739</name>
</gene>
<name>A0A3B0XBY8_9ZZZZ</name>
<sequence length="213" mass="22808">MKVLTRTISLTMLLFLPFTTFADVQSNQAATADTTSSASSGPQQQGQLGVGGNEGTGNGIGNNNSRTSYEARDIPVATAYAPALTTSNDTCMGSTSAGAQGLLLGISFGTTWTDDDCITRKDARFVHNAGHRIVALSLMCGKEAVRAAVARAGTPEQKAACAITEAEIKEYREIPVIVQVDRTAPDFDDDNDHGFDHDHDFDDFDHDHDFDDF</sequence>
<evidence type="ECO:0000256" key="1">
    <source>
        <dbReference type="SAM" id="MobiDB-lite"/>
    </source>
</evidence>
<feature type="compositionally biased region" description="Gly residues" evidence="1">
    <location>
        <begin position="48"/>
        <end position="60"/>
    </location>
</feature>
<dbReference type="EMBL" id="UOFH01000051">
    <property type="protein sequence ID" value="VAW59059.1"/>
    <property type="molecule type" value="Genomic_DNA"/>
</dbReference>
<feature type="region of interest" description="Disordered" evidence="1">
    <location>
        <begin position="32"/>
        <end position="67"/>
    </location>
</feature>